<dbReference type="InterPro" id="IPR044644">
    <property type="entry name" value="DinF-like"/>
</dbReference>
<organism evidence="6 7">
    <name type="scientific">Musa balbisiana</name>
    <name type="common">Banana</name>
    <dbReference type="NCBI Taxonomy" id="52838"/>
    <lineage>
        <taxon>Eukaryota</taxon>
        <taxon>Viridiplantae</taxon>
        <taxon>Streptophyta</taxon>
        <taxon>Embryophyta</taxon>
        <taxon>Tracheophyta</taxon>
        <taxon>Spermatophyta</taxon>
        <taxon>Magnoliopsida</taxon>
        <taxon>Liliopsida</taxon>
        <taxon>Zingiberales</taxon>
        <taxon>Musaceae</taxon>
        <taxon>Musa</taxon>
    </lineage>
</organism>
<evidence type="ECO:0000256" key="2">
    <source>
        <dbReference type="ARBA" id="ARBA00010199"/>
    </source>
</evidence>
<sequence>MTSPLRVLFKDARHAFRLDELGMEIMRIALPAALALMADPVASLIDTAFIGHIGQLELSFMSFNRDLPHLFMLQF</sequence>
<evidence type="ECO:0000256" key="4">
    <source>
        <dbReference type="ARBA" id="ARBA00022989"/>
    </source>
</evidence>
<dbReference type="Proteomes" id="UP000317650">
    <property type="component" value="Chromosome 4"/>
</dbReference>
<dbReference type="AlphaFoldDB" id="A0A4S8KA38"/>
<evidence type="ECO:0000256" key="5">
    <source>
        <dbReference type="ARBA" id="ARBA00023136"/>
    </source>
</evidence>
<keyword evidence="7" id="KW-1185">Reference proteome</keyword>
<comment type="subcellular location">
    <subcellularLocation>
        <location evidence="1">Membrane</location>
        <topology evidence="1">Multi-pass membrane protein</topology>
    </subcellularLocation>
</comment>
<proteinExistence type="inferred from homology"/>
<protein>
    <recommendedName>
        <fullName evidence="8">MATE family efflux transporter</fullName>
    </recommendedName>
</protein>
<evidence type="ECO:0000313" key="6">
    <source>
        <dbReference type="EMBL" id="THU71922.1"/>
    </source>
</evidence>
<keyword evidence="4" id="KW-1133">Transmembrane helix</keyword>
<keyword evidence="5" id="KW-0472">Membrane</keyword>
<evidence type="ECO:0000256" key="3">
    <source>
        <dbReference type="ARBA" id="ARBA00022692"/>
    </source>
</evidence>
<accession>A0A4S8KA38</accession>
<dbReference type="PANTHER" id="PTHR42893">
    <property type="entry name" value="PROTEIN DETOXIFICATION 44, CHLOROPLASTIC-RELATED"/>
    <property type="match status" value="1"/>
</dbReference>
<comment type="similarity">
    <text evidence="2">Belongs to the multi antimicrobial extrusion (MATE) (TC 2.A.66.1) family.</text>
</comment>
<dbReference type="EMBL" id="PYDT01000001">
    <property type="protein sequence ID" value="THU71922.1"/>
    <property type="molecule type" value="Genomic_DNA"/>
</dbReference>
<dbReference type="GO" id="GO:0016020">
    <property type="term" value="C:membrane"/>
    <property type="evidence" value="ECO:0007669"/>
    <property type="project" value="UniProtKB-SubCell"/>
</dbReference>
<evidence type="ECO:0000256" key="1">
    <source>
        <dbReference type="ARBA" id="ARBA00004141"/>
    </source>
</evidence>
<name>A0A4S8KA38_MUSBA</name>
<comment type="caution">
    <text evidence="6">The sequence shown here is derived from an EMBL/GenBank/DDBJ whole genome shotgun (WGS) entry which is preliminary data.</text>
</comment>
<dbReference type="STRING" id="52838.A0A4S8KA38"/>
<dbReference type="PANTHER" id="PTHR42893:SF20">
    <property type="entry name" value="PROTEIN DETOXIFICATION"/>
    <property type="match status" value="1"/>
</dbReference>
<gene>
    <name evidence="6" type="ORF">C4D60_Mb04t06620</name>
</gene>
<keyword evidence="3" id="KW-0812">Transmembrane</keyword>
<reference evidence="6 7" key="1">
    <citation type="journal article" date="2019" name="Nat. Plants">
        <title>Genome sequencing of Musa balbisiana reveals subgenome evolution and function divergence in polyploid bananas.</title>
        <authorList>
            <person name="Yao X."/>
        </authorList>
    </citation>
    <scope>NUCLEOTIDE SEQUENCE [LARGE SCALE GENOMIC DNA]</scope>
    <source>
        <strain evidence="7">cv. DH-PKW</strain>
        <tissue evidence="6">Leaves</tissue>
    </source>
</reference>
<evidence type="ECO:0000313" key="7">
    <source>
        <dbReference type="Proteomes" id="UP000317650"/>
    </source>
</evidence>
<evidence type="ECO:0008006" key="8">
    <source>
        <dbReference type="Google" id="ProtNLM"/>
    </source>
</evidence>